<dbReference type="InterPro" id="IPR013449">
    <property type="entry name" value="Rhamnulokinase"/>
</dbReference>
<feature type="domain" description="Carbohydrate kinase FGGY N-terminal" evidence="8">
    <location>
        <begin position="5"/>
        <end position="229"/>
    </location>
</feature>
<evidence type="ECO:0000256" key="1">
    <source>
        <dbReference type="ARBA" id="ARBA00009156"/>
    </source>
</evidence>
<dbReference type="CDD" id="cd07771">
    <property type="entry name" value="ASKHA_NBD_FGGY_RhaB-like"/>
    <property type="match status" value="1"/>
</dbReference>
<keyword evidence="7" id="KW-0684">Rhamnose metabolism</keyword>
<gene>
    <name evidence="10" type="ORF">PU560_16450</name>
</gene>
<sequence length="486" mass="51009">MSGPYAAVDLGASSGRVIVGHLDDGRLHTEEAARFPNGPVAVPAGEVTTLHWDVLRLLEGTRSGLRTAAREHGPLTGVGLDSWAVDYGLLDDDGALLGNPVHYRDARTEGVPDRVFAHLPAADLYARNGLQVQPFNTVFQLAAAAGTAQLAAARRLLLVPDLLGYWLTGEQVAEVTNASTTGLLDVTTRRWSEEITGTLTAFGVDAAALLPPLVEPGTVVGPLREDLGGRLVAVGTHDTASAVAAVPADQPSFAYISSGTWSLVGLELDAPVLTEASRAANFTNELGLDGTVRYLRNVMGLWLLQECVRTWEEDGERADLPTLLAAARQVPALSCVIDTSDPAFLPPGDMPARIARAASHAGQAPPRNPAETTRCILDSLALGYRRAVRQAAELADRDVDVIHVVGGGVRNALLCQLTADATGLPVVAGPVEGAALGNLLVQARALGDLDGDLAALRAVVAASTETRRYTPAGTTTIWDDAERRLA</sequence>
<evidence type="ECO:0000256" key="4">
    <source>
        <dbReference type="ARBA" id="ARBA00022777"/>
    </source>
</evidence>
<evidence type="ECO:0000256" key="7">
    <source>
        <dbReference type="ARBA" id="ARBA00023308"/>
    </source>
</evidence>
<organism evidence="10 11">
    <name type="scientific">Georgenia halotolerans</name>
    <dbReference type="NCBI Taxonomy" id="3028317"/>
    <lineage>
        <taxon>Bacteria</taxon>
        <taxon>Bacillati</taxon>
        <taxon>Actinomycetota</taxon>
        <taxon>Actinomycetes</taxon>
        <taxon>Micrococcales</taxon>
        <taxon>Bogoriellaceae</taxon>
        <taxon>Georgenia</taxon>
    </lineage>
</organism>
<dbReference type="SUPFAM" id="SSF53067">
    <property type="entry name" value="Actin-like ATPase domain"/>
    <property type="match status" value="2"/>
</dbReference>
<comment type="similarity">
    <text evidence="1">Belongs to the FGGY kinase family.</text>
</comment>
<evidence type="ECO:0000256" key="5">
    <source>
        <dbReference type="ARBA" id="ARBA00022840"/>
    </source>
</evidence>
<evidence type="ECO:0000313" key="11">
    <source>
        <dbReference type="Proteomes" id="UP001165561"/>
    </source>
</evidence>
<keyword evidence="2" id="KW-0808">Transferase</keyword>
<proteinExistence type="inferred from homology"/>
<comment type="caution">
    <text evidence="10">The sequence shown here is derived from an EMBL/GenBank/DDBJ whole genome shotgun (WGS) entry which is preliminary data.</text>
</comment>
<dbReference type="InterPro" id="IPR018485">
    <property type="entry name" value="FGGY_C"/>
</dbReference>
<feature type="domain" description="Carbohydrate kinase FGGY C-terminal" evidence="9">
    <location>
        <begin position="254"/>
        <end position="445"/>
    </location>
</feature>
<dbReference type="Pfam" id="PF00370">
    <property type="entry name" value="FGGY_N"/>
    <property type="match status" value="1"/>
</dbReference>
<evidence type="ECO:0000256" key="3">
    <source>
        <dbReference type="ARBA" id="ARBA00022741"/>
    </source>
</evidence>
<dbReference type="PANTHER" id="PTHR10196">
    <property type="entry name" value="SUGAR KINASE"/>
    <property type="match status" value="1"/>
</dbReference>
<keyword evidence="5" id="KW-0067">ATP-binding</keyword>
<dbReference type="Pfam" id="PF02782">
    <property type="entry name" value="FGGY_C"/>
    <property type="match status" value="1"/>
</dbReference>
<keyword evidence="3" id="KW-0547">Nucleotide-binding</keyword>
<dbReference type="EMBL" id="JARACI010001185">
    <property type="protein sequence ID" value="MDD9208043.1"/>
    <property type="molecule type" value="Genomic_DNA"/>
</dbReference>
<name>A0ABT5U155_9MICO</name>
<keyword evidence="11" id="KW-1185">Reference proteome</keyword>
<keyword evidence="4" id="KW-0418">Kinase</keyword>
<accession>A0ABT5U155</accession>
<protein>
    <submittedName>
        <fullName evidence="10">Rhamnulokinase</fullName>
    </submittedName>
</protein>
<evidence type="ECO:0000256" key="2">
    <source>
        <dbReference type="ARBA" id="ARBA00022679"/>
    </source>
</evidence>
<evidence type="ECO:0000256" key="6">
    <source>
        <dbReference type="ARBA" id="ARBA00023157"/>
    </source>
</evidence>
<dbReference type="InterPro" id="IPR018484">
    <property type="entry name" value="FGGY_N"/>
</dbReference>
<dbReference type="Gene3D" id="3.30.420.40">
    <property type="match status" value="2"/>
</dbReference>
<keyword evidence="6" id="KW-1015">Disulfide bond</keyword>
<evidence type="ECO:0000259" key="9">
    <source>
        <dbReference type="Pfam" id="PF02782"/>
    </source>
</evidence>
<dbReference type="Proteomes" id="UP001165561">
    <property type="component" value="Unassembled WGS sequence"/>
</dbReference>
<evidence type="ECO:0000313" key="10">
    <source>
        <dbReference type="EMBL" id="MDD9208043.1"/>
    </source>
</evidence>
<dbReference type="PANTHER" id="PTHR10196:SF93">
    <property type="entry name" value="L-RHAMNULOKINASE"/>
    <property type="match status" value="1"/>
</dbReference>
<dbReference type="InterPro" id="IPR043129">
    <property type="entry name" value="ATPase_NBD"/>
</dbReference>
<evidence type="ECO:0000259" key="8">
    <source>
        <dbReference type="Pfam" id="PF00370"/>
    </source>
</evidence>
<reference evidence="10" key="1">
    <citation type="submission" date="2023-02" db="EMBL/GenBank/DDBJ databases">
        <title>Georgenia sp.10Sc9-8, isolated from a soil sample collected from the Taklamakan desert.</title>
        <authorList>
            <person name="Liu S."/>
        </authorList>
    </citation>
    <scope>NUCLEOTIDE SEQUENCE</scope>
    <source>
        <strain evidence="10">10Sc9-8</strain>
    </source>
</reference>